<reference evidence="2 3" key="1">
    <citation type="submission" date="2020-03" db="EMBL/GenBank/DDBJ databases">
        <authorList>
            <person name="Zhu W."/>
        </authorList>
    </citation>
    <scope>NUCLEOTIDE SEQUENCE [LARGE SCALE GENOMIC DNA]</scope>
    <source>
        <strain evidence="2 3">185</strain>
    </source>
</reference>
<keyword evidence="1" id="KW-0175">Coiled coil</keyword>
<gene>
    <name evidence="2" type="ORF">G8D99_05325</name>
</gene>
<evidence type="ECO:0000313" key="2">
    <source>
        <dbReference type="EMBL" id="QIO08496.1"/>
    </source>
</evidence>
<name>A0A6G8S2Q6_9GAMM</name>
<sequence>MNKIFIMSVLATSLSLGGCDKFKTQKDETVQASDAAWSCTNQEHLNDLQDFLKQEYLKEVEKSLRNSRHYQADEALLKTINDGLKFQIKNIRTITQDPKATSQLECEGQVVVNFPKGLQKRAENAYLEQHNDCEECDGEDYSSLNDYLEAREVALSIDNDLIKGNFKFDVLKTDKEGYTLSAEHQNAVIEAVAFVTTKAVQYEAYVNENAQIRVNQEHSSMQNAEQTELAQKAMDIRKKELEDDKKKVVDRLNQTWDRFSDEQKAQLQQDQSDWFEKRDVDCKVISQKRVYDMSESERETYQKQYEYWDDAMTAQNAQMQYDKCFTQRSNERIVYLNNVFN</sequence>
<keyword evidence="3" id="KW-1185">Reference proteome</keyword>
<dbReference type="EMBL" id="CP049916">
    <property type="protein sequence ID" value="QIO08496.1"/>
    <property type="molecule type" value="Genomic_DNA"/>
</dbReference>
<dbReference type="RefSeq" id="WP_166323310.1">
    <property type="nucleotide sequence ID" value="NZ_CP049916.1"/>
</dbReference>
<organism evidence="2 3">
    <name type="scientific">Acinetobacter lanii</name>
    <dbReference type="NCBI Taxonomy" id="2715163"/>
    <lineage>
        <taxon>Bacteria</taxon>
        <taxon>Pseudomonadati</taxon>
        <taxon>Pseudomonadota</taxon>
        <taxon>Gammaproteobacteria</taxon>
        <taxon>Moraxellales</taxon>
        <taxon>Moraxellaceae</taxon>
        <taxon>Acinetobacter</taxon>
    </lineage>
</organism>
<dbReference type="KEGG" id="alj:G8D99_05325"/>
<evidence type="ECO:0000256" key="1">
    <source>
        <dbReference type="SAM" id="Coils"/>
    </source>
</evidence>
<feature type="coiled-coil region" evidence="1">
    <location>
        <begin position="207"/>
        <end position="244"/>
    </location>
</feature>
<evidence type="ECO:0000313" key="3">
    <source>
        <dbReference type="Proteomes" id="UP000501939"/>
    </source>
</evidence>
<dbReference type="AlphaFoldDB" id="A0A6G8S2Q6"/>
<dbReference type="Proteomes" id="UP000501939">
    <property type="component" value="Chromosome"/>
</dbReference>
<dbReference type="PROSITE" id="PS51257">
    <property type="entry name" value="PROKAR_LIPOPROTEIN"/>
    <property type="match status" value="1"/>
</dbReference>
<accession>A0A6G8S2Q6</accession>
<proteinExistence type="predicted"/>
<protein>
    <submittedName>
        <fullName evidence="2">DUF1311 domain-containing protein</fullName>
    </submittedName>
</protein>